<dbReference type="InterPro" id="IPR000182">
    <property type="entry name" value="GNAT_dom"/>
</dbReference>
<dbReference type="Gene3D" id="3.40.630.30">
    <property type="match status" value="1"/>
</dbReference>
<evidence type="ECO:0000313" key="2">
    <source>
        <dbReference type="EMBL" id="GAA1603914.1"/>
    </source>
</evidence>
<feature type="domain" description="N-acetyltransferase" evidence="1">
    <location>
        <begin position="119"/>
        <end position="251"/>
    </location>
</feature>
<accession>A0ABN2EFT4</accession>
<evidence type="ECO:0000259" key="1">
    <source>
        <dbReference type="PROSITE" id="PS51186"/>
    </source>
</evidence>
<dbReference type="RefSeq" id="WP_344197502.1">
    <property type="nucleotide sequence ID" value="NZ_BAAAND010000009.1"/>
</dbReference>
<sequence length="251" mass="26375">MDVYEAADANVAAAVSLFGRYGAGSVLDVRPGLLLVAAASEYAGAFHNAALRTDPTADPHRVVDDMQSFGRAHRRDMVLWASTHRDQDLAEVAEARGLRIRSTAVGMALRTPPTVEQPGDIELVAADVDGFAAVHRDVVADVDAVPQFASAGVLLAPGVSSLVAYADGTPVSCAMAVRSGRTAGIYWVATRPAARRRGYGSLVTAAVARLGFEQGAEVVVLQATAMGAPVYEALGFEAFTEYRRFGQPGSR</sequence>
<protein>
    <recommendedName>
        <fullName evidence="1">N-acetyltransferase domain-containing protein</fullName>
    </recommendedName>
</protein>
<keyword evidence="3" id="KW-1185">Reference proteome</keyword>
<reference evidence="2 3" key="1">
    <citation type="journal article" date="2019" name="Int. J. Syst. Evol. Microbiol.">
        <title>The Global Catalogue of Microorganisms (GCM) 10K type strain sequencing project: providing services to taxonomists for standard genome sequencing and annotation.</title>
        <authorList>
            <consortium name="The Broad Institute Genomics Platform"/>
            <consortium name="The Broad Institute Genome Sequencing Center for Infectious Disease"/>
            <person name="Wu L."/>
            <person name="Ma J."/>
        </authorList>
    </citation>
    <scope>NUCLEOTIDE SEQUENCE [LARGE SCALE GENOMIC DNA]</scope>
    <source>
        <strain evidence="2 3">JCM 14304</strain>
    </source>
</reference>
<dbReference type="InterPro" id="IPR016181">
    <property type="entry name" value="Acyl_CoA_acyltransferase"/>
</dbReference>
<dbReference type="EMBL" id="BAAAND010000009">
    <property type="protein sequence ID" value="GAA1603914.1"/>
    <property type="molecule type" value="Genomic_DNA"/>
</dbReference>
<dbReference type="Proteomes" id="UP001500190">
    <property type="component" value="Unassembled WGS sequence"/>
</dbReference>
<name>A0ABN2EFT4_9ACTN</name>
<proteinExistence type="predicted"/>
<dbReference type="SUPFAM" id="SSF55729">
    <property type="entry name" value="Acyl-CoA N-acyltransferases (Nat)"/>
    <property type="match status" value="1"/>
</dbReference>
<evidence type="ECO:0000313" key="3">
    <source>
        <dbReference type="Proteomes" id="UP001500190"/>
    </source>
</evidence>
<comment type="caution">
    <text evidence="2">The sequence shown here is derived from an EMBL/GenBank/DDBJ whole genome shotgun (WGS) entry which is preliminary data.</text>
</comment>
<dbReference type="Pfam" id="PF00583">
    <property type="entry name" value="Acetyltransf_1"/>
    <property type="match status" value="1"/>
</dbReference>
<dbReference type="CDD" id="cd04301">
    <property type="entry name" value="NAT_SF"/>
    <property type="match status" value="1"/>
</dbReference>
<dbReference type="PROSITE" id="PS51186">
    <property type="entry name" value="GNAT"/>
    <property type="match status" value="1"/>
</dbReference>
<organism evidence="2 3">
    <name type="scientific">Kribbella karoonensis</name>
    <dbReference type="NCBI Taxonomy" id="324851"/>
    <lineage>
        <taxon>Bacteria</taxon>
        <taxon>Bacillati</taxon>
        <taxon>Actinomycetota</taxon>
        <taxon>Actinomycetes</taxon>
        <taxon>Propionibacteriales</taxon>
        <taxon>Kribbellaceae</taxon>
        <taxon>Kribbella</taxon>
    </lineage>
</organism>
<gene>
    <name evidence="2" type="ORF">GCM10009742_60640</name>
</gene>